<dbReference type="InterPro" id="IPR001841">
    <property type="entry name" value="Znf_RING"/>
</dbReference>
<feature type="region of interest" description="Disordered" evidence="16">
    <location>
        <begin position="562"/>
        <end position="649"/>
    </location>
</feature>
<dbReference type="SMART" id="SM01197">
    <property type="entry name" value="FANCL_C"/>
    <property type="match status" value="1"/>
</dbReference>
<comment type="catalytic activity">
    <reaction evidence="1">
        <text>S-ubiquitinyl-[E2 ubiquitin-conjugating enzyme]-L-cysteine + [acceptor protein]-L-lysine = [E2 ubiquitin-conjugating enzyme]-L-cysteine + N(6)-ubiquitinyl-[acceptor protein]-L-lysine.</text>
        <dbReference type="EC" id="2.3.2.27"/>
    </reaction>
</comment>
<feature type="transmembrane region" description="Helical" evidence="17">
    <location>
        <begin position="214"/>
        <end position="239"/>
    </location>
</feature>
<feature type="domain" description="RING-type" evidence="18">
    <location>
        <begin position="293"/>
        <end position="357"/>
    </location>
</feature>
<dbReference type="InterPro" id="IPR050731">
    <property type="entry name" value="HRD1_E3_ubiq-ligases"/>
</dbReference>
<evidence type="ECO:0000256" key="3">
    <source>
        <dbReference type="ARBA" id="ARBA00004906"/>
    </source>
</evidence>
<protein>
    <recommendedName>
        <fullName evidence="5">RING-type E3 ubiquitin transferase</fullName>
        <ecNumber evidence="5">2.3.2.27</ecNumber>
    </recommendedName>
</protein>
<dbReference type="GO" id="GO:0036503">
    <property type="term" value="P:ERAD pathway"/>
    <property type="evidence" value="ECO:0007669"/>
    <property type="project" value="TreeGrafter"/>
</dbReference>
<dbReference type="Gene3D" id="3.30.40.10">
    <property type="entry name" value="Zinc/RING finger domain, C3HC4 (zinc finger)"/>
    <property type="match status" value="1"/>
</dbReference>
<evidence type="ECO:0000256" key="4">
    <source>
        <dbReference type="ARBA" id="ARBA00010089"/>
    </source>
</evidence>
<evidence type="ECO:0000256" key="2">
    <source>
        <dbReference type="ARBA" id="ARBA00004477"/>
    </source>
</evidence>
<gene>
    <name evidence="19" type="ORF">CROQUDRAFT_713679</name>
</gene>
<comment type="pathway">
    <text evidence="3">Protein modification; protein ubiquitination.</text>
</comment>
<reference evidence="19" key="1">
    <citation type="submission" date="2013-11" db="EMBL/GenBank/DDBJ databases">
        <title>Genome sequence of the fusiform rust pathogen reveals effectors for host alternation and coevolution with pine.</title>
        <authorList>
            <consortium name="DOE Joint Genome Institute"/>
            <person name="Smith K."/>
            <person name="Pendleton A."/>
            <person name="Kubisiak T."/>
            <person name="Anderson C."/>
            <person name="Salamov A."/>
            <person name="Aerts A."/>
            <person name="Riley R."/>
            <person name="Clum A."/>
            <person name="Lindquist E."/>
            <person name="Ence D."/>
            <person name="Campbell M."/>
            <person name="Kronenberg Z."/>
            <person name="Feau N."/>
            <person name="Dhillon B."/>
            <person name="Hamelin R."/>
            <person name="Burleigh J."/>
            <person name="Smith J."/>
            <person name="Yandell M."/>
            <person name="Nelson C."/>
            <person name="Grigoriev I."/>
            <person name="Davis J."/>
        </authorList>
    </citation>
    <scope>NUCLEOTIDE SEQUENCE</scope>
    <source>
        <strain evidence="19">G11</strain>
    </source>
</reference>
<proteinExistence type="inferred from homology"/>
<feature type="transmembrane region" description="Helical" evidence="17">
    <location>
        <begin position="178"/>
        <end position="194"/>
    </location>
</feature>
<accession>A0A9P6NQ67</accession>
<dbReference type="SUPFAM" id="SSF57850">
    <property type="entry name" value="RING/U-box"/>
    <property type="match status" value="1"/>
</dbReference>
<evidence type="ECO:0000256" key="13">
    <source>
        <dbReference type="ARBA" id="ARBA00022989"/>
    </source>
</evidence>
<feature type="compositionally biased region" description="Low complexity" evidence="16">
    <location>
        <begin position="364"/>
        <end position="374"/>
    </location>
</feature>
<dbReference type="SMART" id="SM00184">
    <property type="entry name" value="RING"/>
    <property type="match status" value="1"/>
</dbReference>
<feature type="transmembrane region" description="Helical" evidence="17">
    <location>
        <begin position="139"/>
        <end position="158"/>
    </location>
</feature>
<feature type="transmembrane region" description="Helical" evidence="17">
    <location>
        <begin position="100"/>
        <end position="118"/>
    </location>
</feature>
<keyword evidence="10" id="KW-0833">Ubl conjugation pathway</keyword>
<dbReference type="GO" id="GO:0061630">
    <property type="term" value="F:ubiquitin protein ligase activity"/>
    <property type="evidence" value="ECO:0007669"/>
    <property type="project" value="UniProtKB-EC"/>
</dbReference>
<dbReference type="OrthoDB" id="7759664at2759"/>
<comment type="caution">
    <text evidence="19">The sequence shown here is derived from an EMBL/GenBank/DDBJ whole genome shotgun (WGS) entry which is preliminary data.</text>
</comment>
<dbReference type="CDD" id="cd16479">
    <property type="entry name" value="RING-H2_synoviolin"/>
    <property type="match status" value="1"/>
</dbReference>
<dbReference type="GO" id="GO:0008270">
    <property type="term" value="F:zinc ion binding"/>
    <property type="evidence" value="ECO:0007669"/>
    <property type="project" value="UniProtKB-KW"/>
</dbReference>
<dbReference type="EMBL" id="MU167223">
    <property type="protein sequence ID" value="KAG0150014.1"/>
    <property type="molecule type" value="Genomic_DNA"/>
</dbReference>
<dbReference type="PROSITE" id="PS50089">
    <property type="entry name" value="ZF_RING_2"/>
    <property type="match status" value="1"/>
</dbReference>
<sequence length="802" mass="88699">MRLAVYGAVSTLFATFAILSAFRQRSNFYGASVYLSKSNACMMVLCNFGIFCTVIFFKFLQSIFFGKLRSIEMERMHDRLWFTVTETLLALAMFREEFDTTFVVLFISLIFVKAFHWLCSDRVEWMDQSPTPPGRLFHARMMSILSLLWMTDVLLIAYATESVLTSGPTVILMFEMEYMIMFVTCLSIIAKYLVNSYGQYRAQEHWEEKSSYVFYIELATDFLKLLTYIGFLSLTLSFYGLPINVLRDVYYTARSFISKCNNLMRFRQATRNMNERYPNATREEMEALVDKTCIICREDMEFRDNNNPRPANEVQNVGGAGGAGPNDTPKKLPCGHVFHFHCLRSWLERQQTCPTCRRPVLQTQPPTGQTNPAPAAQPPAPALAGQAPGAGGRAAQAPLRPDVQLRVREMQQRLANPSNAMGSDQAPGPNFTDPSASSFQTVRPPPPLQQQATAAPPAPNPLLSFEIPDAPDRTPRRILASTSDLPAGTTSVPNPTPTYGTNLFAGYPNHMTGSTTLGRPQVLTDYEKKKLADRSSVAELARRQEALLQQPLQHQRELQATINSTPLPPTSPIVSPFFDPRPPLLQSNPPNSPHLPRSAGYYYPYQPGPVPPLPPTVNPSPPVSPTHLSSTDADASSPPRDPPPCAPIRTSVTPATTLGLPLNGAFSSLKLGPTSTDIPFPTCERTIASDNWGRKGLSTTHTALPTLIPLFDAASYRVPPAVRRVFAESPGMVANEGVAVDPSVVRLPAKRLENEEVEELIRGSLVEQLDVLLEVQESLRSCADRLRGTLGEGGKGKAKENR</sequence>
<feature type="transmembrane region" description="Helical" evidence="17">
    <location>
        <begin position="37"/>
        <end position="57"/>
    </location>
</feature>
<comment type="similarity">
    <text evidence="4">Belongs to the HRD1 family.</text>
</comment>
<dbReference type="GO" id="GO:0043161">
    <property type="term" value="P:proteasome-mediated ubiquitin-dependent protein catabolic process"/>
    <property type="evidence" value="ECO:0007669"/>
    <property type="project" value="TreeGrafter"/>
</dbReference>
<evidence type="ECO:0000256" key="15">
    <source>
        <dbReference type="PROSITE-ProRule" id="PRU00175"/>
    </source>
</evidence>
<evidence type="ECO:0000256" key="12">
    <source>
        <dbReference type="ARBA" id="ARBA00022833"/>
    </source>
</evidence>
<keyword evidence="12" id="KW-0862">Zinc</keyword>
<evidence type="ECO:0000256" key="7">
    <source>
        <dbReference type="ARBA" id="ARBA00022692"/>
    </source>
</evidence>
<evidence type="ECO:0000313" key="19">
    <source>
        <dbReference type="EMBL" id="KAG0150014.1"/>
    </source>
</evidence>
<dbReference type="Pfam" id="PF25563">
    <property type="entry name" value="TPR_SYVN1_N"/>
    <property type="match status" value="1"/>
</dbReference>
<feature type="compositionally biased region" description="Polar residues" evidence="16">
    <location>
        <begin position="432"/>
        <end position="441"/>
    </location>
</feature>
<evidence type="ECO:0000256" key="14">
    <source>
        <dbReference type="ARBA" id="ARBA00023136"/>
    </source>
</evidence>
<evidence type="ECO:0000259" key="18">
    <source>
        <dbReference type="PROSITE" id="PS50089"/>
    </source>
</evidence>
<dbReference type="Pfam" id="PF12678">
    <property type="entry name" value="zf-rbx1"/>
    <property type="match status" value="1"/>
</dbReference>
<keyword evidence="13 17" id="KW-1133">Transmembrane helix</keyword>
<evidence type="ECO:0000256" key="11">
    <source>
        <dbReference type="ARBA" id="ARBA00022824"/>
    </source>
</evidence>
<feature type="compositionally biased region" description="Low complexity" evidence="16">
    <location>
        <begin position="382"/>
        <end position="397"/>
    </location>
</feature>
<evidence type="ECO:0000256" key="6">
    <source>
        <dbReference type="ARBA" id="ARBA00022679"/>
    </source>
</evidence>
<dbReference type="InterPro" id="IPR058051">
    <property type="entry name" value="Znf_RING_synoviolin"/>
</dbReference>
<dbReference type="EC" id="2.3.2.27" evidence="5"/>
<feature type="compositionally biased region" description="Low complexity" evidence="16">
    <location>
        <begin position="629"/>
        <end position="638"/>
    </location>
</feature>
<keyword evidence="11" id="KW-0256">Endoplasmic reticulum</keyword>
<evidence type="ECO:0000256" key="5">
    <source>
        <dbReference type="ARBA" id="ARBA00012483"/>
    </source>
</evidence>
<evidence type="ECO:0000256" key="8">
    <source>
        <dbReference type="ARBA" id="ARBA00022723"/>
    </source>
</evidence>
<feature type="region of interest" description="Disordered" evidence="16">
    <location>
        <begin position="364"/>
        <end position="397"/>
    </location>
</feature>
<dbReference type="PANTHER" id="PTHR22763">
    <property type="entry name" value="RING ZINC FINGER PROTEIN"/>
    <property type="match status" value="1"/>
</dbReference>
<feature type="region of interest" description="Disordered" evidence="16">
    <location>
        <begin position="416"/>
        <end position="476"/>
    </location>
</feature>
<dbReference type="AlphaFoldDB" id="A0A9P6NQ67"/>
<organism evidence="19 20">
    <name type="scientific">Cronartium quercuum f. sp. fusiforme G11</name>
    <dbReference type="NCBI Taxonomy" id="708437"/>
    <lineage>
        <taxon>Eukaryota</taxon>
        <taxon>Fungi</taxon>
        <taxon>Dikarya</taxon>
        <taxon>Basidiomycota</taxon>
        <taxon>Pucciniomycotina</taxon>
        <taxon>Pucciniomycetes</taxon>
        <taxon>Pucciniales</taxon>
        <taxon>Coleosporiaceae</taxon>
        <taxon>Cronartium</taxon>
    </lineage>
</organism>
<dbReference type="InterPro" id="IPR024766">
    <property type="entry name" value="Znf_RING_H2"/>
</dbReference>
<dbReference type="PANTHER" id="PTHR22763:SF184">
    <property type="entry name" value="E3 UBIQUITIN-PROTEIN LIGASE SYNOVIOLIN"/>
    <property type="match status" value="1"/>
</dbReference>
<evidence type="ECO:0000256" key="1">
    <source>
        <dbReference type="ARBA" id="ARBA00000900"/>
    </source>
</evidence>
<dbReference type="InterPro" id="IPR013083">
    <property type="entry name" value="Znf_RING/FYVE/PHD"/>
</dbReference>
<dbReference type="InterPro" id="IPR057992">
    <property type="entry name" value="TPR_SYVN1_N"/>
</dbReference>
<feature type="compositionally biased region" description="Pro residues" evidence="16">
    <location>
        <begin position="606"/>
        <end position="624"/>
    </location>
</feature>
<evidence type="ECO:0000256" key="9">
    <source>
        <dbReference type="ARBA" id="ARBA00022771"/>
    </source>
</evidence>
<dbReference type="Proteomes" id="UP000886653">
    <property type="component" value="Unassembled WGS sequence"/>
</dbReference>
<keyword evidence="14 17" id="KW-0472">Membrane</keyword>
<evidence type="ECO:0000313" key="20">
    <source>
        <dbReference type="Proteomes" id="UP000886653"/>
    </source>
</evidence>
<name>A0A9P6NQ67_9BASI</name>
<evidence type="ECO:0000256" key="10">
    <source>
        <dbReference type="ARBA" id="ARBA00022786"/>
    </source>
</evidence>
<evidence type="ECO:0000256" key="17">
    <source>
        <dbReference type="SAM" id="Phobius"/>
    </source>
</evidence>
<keyword evidence="6" id="KW-0808">Transferase</keyword>
<feature type="region of interest" description="Disordered" evidence="16">
    <location>
        <begin position="304"/>
        <end position="325"/>
    </location>
</feature>
<evidence type="ECO:0000256" key="16">
    <source>
        <dbReference type="SAM" id="MobiDB-lite"/>
    </source>
</evidence>
<comment type="subcellular location">
    <subcellularLocation>
        <location evidence="2">Endoplasmic reticulum membrane</location>
        <topology evidence="2">Multi-pass membrane protein</topology>
    </subcellularLocation>
</comment>
<keyword evidence="9 15" id="KW-0863">Zinc-finger</keyword>
<keyword evidence="8" id="KW-0479">Metal-binding</keyword>
<dbReference type="GO" id="GO:0005789">
    <property type="term" value="C:endoplasmic reticulum membrane"/>
    <property type="evidence" value="ECO:0007669"/>
    <property type="project" value="UniProtKB-SubCell"/>
</dbReference>
<keyword evidence="7 17" id="KW-0812">Transmembrane</keyword>
<keyword evidence="20" id="KW-1185">Reference proteome</keyword>